<evidence type="ECO:0000313" key="12">
    <source>
        <dbReference type="EMBL" id="QPS01274.1"/>
    </source>
</evidence>
<dbReference type="AlphaFoldDB" id="A0A0X8FDL4"/>
<dbReference type="GO" id="GO:0006633">
    <property type="term" value="P:fatty acid biosynthetic process"/>
    <property type="evidence" value="ECO:0007669"/>
    <property type="project" value="UniProtKB-UniRule"/>
</dbReference>
<keyword evidence="7 10" id="KW-1208">Phospholipid metabolism</keyword>
<evidence type="ECO:0000256" key="1">
    <source>
        <dbReference type="ARBA" id="ARBA00001232"/>
    </source>
</evidence>
<dbReference type="EMBL" id="JAOTML010000003">
    <property type="protein sequence ID" value="MCY3053200.1"/>
    <property type="molecule type" value="Genomic_DNA"/>
</dbReference>
<dbReference type="GO" id="GO:0008654">
    <property type="term" value="P:phospholipid biosynthetic process"/>
    <property type="evidence" value="ECO:0007669"/>
    <property type="project" value="UniProtKB-KW"/>
</dbReference>
<dbReference type="RefSeq" id="WP_060777884.1">
    <property type="nucleotide sequence ID" value="NZ_CAJHLF010000003.1"/>
</dbReference>
<dbReference type="Proteomes" id="UP000594771">
    <property type="component" value="Chromosome"/>
</dbReference>
<dbReference type="InterPro" id="IPR003664">
    <property type="entry name" value="FA_synthesis"/>
</dbReference>
<sequence>MIKIAVDAMGGDHAPQAIVEGALAAVQTYSDIQILLYGDQDQIQALLPEGDYPIEIVHCSEKIAGDDEPVRAIRRKKDASMVVAAKAVKKGQAHALVSAGNTGALLAAGTLLVGRIKGIDRPALLGTLPNLRESGESFVLVDMGANADAKAKQLWENALMGNQYAKDVLGKSQPRVGLLNNGSEDTKGNKVTKEAFELLSQEEQIHFIGNVESRDILAGACDVVVSDGFTGNAVLKAIEGTAKEILTLVSHSLKSGNLKTKLGALLIKNSLKETLGQFDIESVGGATLFGVKAPVIKCHGNASAKTVAATIGQARQIVKSGTYDSLAQQITNKEIQAED</sequence>
<keyword evidence="4 10" id="KW-0808">Transferase</keyword>
<keyword evidence="5 10" id="KW-0443">Lipid metabolism</keyword>
<evidence type="ECO:0000256" key="5">
    <source>
        <dbReference type="ARBA" id="ARBA00023098"/>
    </source>
</evidence>
<dbReference type="HAMAP" id="MF_00019">
    <property type="entry name" value="PlsX"/>
    <property type="match status" value="1"/>
</dbReference>
<dbReference type="GO" id="GO:0043811">
    <property type="term" value="F:phosphate:acyl-[acyl carrier protein] acyltransferase activity"/>
    <property type="evidence" value="ECO:0007669"/>
    <property type="project" value="UniProtKB-UniRule"/>
</dbReference>
<dbReference type="SUPFAM" id="SSF53659">
    <property type="entry name" value="Isocitrate/Isopropylmalate dehydrogenase-like"/>
    <property type="match status" value="1"/>
</dbReference>
<dbReference type="EMBL" id="CP065662">
    <property type="protein sequence ID" value="QPS01274.1"/>
    <property type="molecule type" value="Genomic_DNA"/>
</dbReference>
<dbReference type="Pfam" id="PF02504">
    <property type="entry name" value="FA_synthesis"/>
    <property type="match status" value="1"/>
</dbReference>
<evidence type="ECO:0000313" key="13">
    <source>
        <dbReference type="Proteomes" id="UP000594771"/>
    </source>
</evidence>
<comment type="function">
    <text evidence="10">Catalyzes the reversible formation of acyl-phosphate (acyl-PO(4)) from acyl-[acyl-carrier-protein] (acyl-ACP). This enzyme utilizes acyl-ACP as fatty acyl donor, but not acyl-CoA.</text>
</comment>
<dbReference type="UniPathway" id="UPA00085"/>
<evidence type="ECO:0000256" key="6">
    <source>
        <dbReference type="ARBA" id="ARBA00023209"/>
    </source>
</evidence>
<reference evidence="11" key="2">
    <citation type="submission" date="2022-09" db="EMBL/GenBank/DDBJ databases">
        <title>Aerococcus urinae taxonomy study.</title>
        <authorList>
            <person name="Christensen J."/>
            <person name="Senneby E."/>
        </authorList>
    </citation>
    <scope>NUCLEOTIDE SEQUENCE</scope>
    <source>
        <strain evidence="11">NLD-066-U95</strain>
    </source>
</reference>
<comment type="subunit">
    <text evidence="9 10">Homodimer. Probably interacts with PlsY.</text>
</comment>
<dbReference type="PANTHER" id="PTHR30100">
    <property type="entry name" value="FATTY ACID/PHOSPHOLIPID SYNTHESIS PROTEIN PLSX"/>
    <property type="match status" value="1"/>
</dbReference>
<proteinExistence type="inferred from homology"/>
<evidence type="ECO:0000313" key="14">
    <source>
        <dbReference type="Proteomes" id="UP001069145"/>
    </source>
</evidence>
<dbReference type="Gene3D" id="3.40.718.10">
    <property type="entry name" value="Isopropylmalate Dehydrogenase"/>
    <property type="match status" value="1"/>
</dbReference>
<dbReference type="GeneID" id="35767577"/>
<gene>
    <name evidence="10 12" type="primary">plsX</name>
    <name evidence="12" type="ORF">I6G68_07875</name>
    <name evidence="11" type="ORF">ODY43_04270</name>
</gene>
<organism evidence="12 13">
    <name type="scientific">Aerococcus urinae</name>
    <dbReference type="NCBI Taxonomy" id="1376"/>
    <lineage>
        <taxon>Bacteria</taxon>
        <taxon>Bacillati</taxon>
        <taxon>Bacillota</taxon>
        <taxon>Bacilli</taxon>
        <taxon>Lactobacillales</taxon>
        <taxon>Aerococcaceae</taxon>
        <taxon>Aerococcus</taxon>
    </lineage>
</organism>
<evidence type="ECO:0000256" key="3">
    <source>
        <dbReference type="ARBA" id="ARBA00022516"/>
    </source>
</evidence>
<accession>A0A0X8FDL4</accession>
<dbReference type="InterPro" id="IPR012281">
    <property type="entry name" value="Phospholipid_synth_PlsX-like"/>
</dbReference>
<dbReference type="EC" id="2.3.1.274" evidence="8 10"/>
<keyword evidence="2 10" id="KW-0963">Cytoplasm</keyword>
<comment type="similarity">
    <text evidence="10">Belongs to the PlsX family.</text>
</comment>
<keyword evidence="12" id="KW-0012">Acyltransferase</keyword>
<dbReference type="Proteomes" id="UP001069145">
    <property type="component" value="Unassembled WGS sequence"/>
</dbReference>
<reference evidence="12 13" key="1">
    <citation type="submission" date="2020-12" db="EMBL/GenBank/DDBJ databases">
        <title>FDA dAtabase for Regulatory Grade micrObial Sequences (FDA-ARGOS): Supporting development and validation of Infectious Disease Dx tests.</title>
        <authorList>
            <person name="Sproer C."/>
            <person name="Gronow S."/>
            <person name="Severitt S."/>
            <person name="Schroder I."/>
            <person name="Tallon L."/>
            <person name="Sadzewicz L."/>
            <person name="Zhao X."/>
            <person name="Boylan J."/>
            <person name="Ott S."/>
            <person name="Bowen H."/>
            <person name="Vavikolanu K."/>
            <person name="Mehta A."/>
            <person name="Aluvathingal J."/>
            <person name="Nadendla S."/>
            <person name="Lowell S."/>
            <person name="Myers T."/>
            <person name="Yan Y."/>
            <person name="Sichtig H."/>
        </authorList>
    </citation>
    <scope>NUCLEOTIDE SEQUENCE [LARGE SCALE GENOMIC DNA]</scope>
    <source>
        <strain evidence="12 13">FDAARGOS_911</strain>
    </source>
</reference>
<evidence type="ECO:0000256" key="2">
    <source>
        <dbReference type="ARBA" id="ARBA00022490"/>
    </source>
</evidence>
<evidence type="ECO:0000256" key="10">
    <source>
        <dbReference type="HAMAP-Rule" id="MF_00019"/>
    </source>
</evidence>
<comment type="pathway">
    <text evidence="10">Lipid metabolism; phospholipid metabolism.</text>
</comment>
<comment type="catalytic activity">
    <reaction evidence="1 10">
        <text>a fatty acyl-[ACP] + phosphate = an acyl phosphate + holo-[ACP]</text>
        <dbReference type="Rhea" id="RHEA:42292"/>
        <dbReference type="Rhea" id="RHEA-COMP:9685"/>
        <dbReference type="Rhea" id="RHEA-COMP:14125"/>
        <dbReference type="ChEBI" id="CHEBI:43474"/>
        <dbReference type="ChEBI" id="CHEBI:59918"/>
        <dbReference type="ChEBI" id="CHEBI:64479"/>
        <dbReference type="ChEBI" id="CHEBI:138651"/>
        <dbReference type="EC" id="2.3.1.274"/>
    </reaction>
</comment>
<evidence type="ECO:0000256" key="8">
    <source>
        <dbReference type="ARBA" id="ARBA00024069"/>
    </source>
</evidence>
<dbReference type="GO" id="GO:0005737">
    <property type="term" value="C:cytoplasm"/>
    <property type="evidence" value="ECO:0007669"/>
    <property type="project" value="UniProtKB-SubCell"/>
</dbReference>
<evidence type="ECO:0000256" key="4">
    <source>
        <dbReference type="ARBA" id="ARBA00022679"/>
    </source>
</evidence>
<protein>
    <recommendedName>
        <fullName evidence="8 10">Phosphate acyltransferase</fullName>
        <ecNumber evidence="8 10">2.3.1.274</ecNumber>
    </recommendedName>
    <alternativeName>
        <fullName evidence="10">Acyl-ACP phosphotransacylase</fullName>
    </alternativeName>
    <alternativeName>
        <fullName evidence="10">Acyl-[acyl-carrier-protein]--phosphate acyltransferase</fullName>
    </alternativeName>
    <alternativeName>
        <fullName evidence="10">Phosphate-acyl-ACP acyltransferase</fullName>
    </alternativeName>
</protein>
<evidence type="ECO:0000256" key="7">
    <source>
        <dbReference type="ARBA" id="ARBA00023264"/>
    </source>
</evidence>
<keyword evidence="6 10" id="KW-0594">Phospholipid biosynthesis</keyword>
<dbReference type="PIRSF" id="PIRSF002465">
    <property type="entry name" value="Phsphlp_syn_PlsX"/>
    <property type="match status" value="1"/>
</dbReference>
<dbReference type="NCBIfam" id="TIGR00182">
    <property type="entry name" value="plsX"/>
    <property type="match status" value="1"/>
</dbReference>
<dbReference type="OrthoDB" id="9806408at2"/>
<comment type="subcellular location">
    <subcellularLocation>
        <location evidence="10">Cytoplasm</location>
    </subcellularLocation>
    <text evidence="10">Associated with the membrane possibly through PlsY.</text>
</comment>
<name>A0A0X8FDL4_9LACT</name>
<dbReference type="KEGG" id="aun:AWM73_02175"/>
<dbReference type="PANTHER" id="PTHR30100:SF1">
    <property type="entry name" value="PHOSPHATE ACYLTRANSFERASE"/>
    <property type="match status" value="1"/>
</dbReference>
<keyword evidence="14" id="KW-1185">Reference proteome</keyword>
<evidence type="ECO:0000256" key="9">
    <source>
        <dbReference type="ARBA" id="ARBA00046608"/>
    </source>
</evidence>
<evidence type="ECO:0000313" key="11">
    <source>
        <dbReference type="EMBL" id="MCY3053200.1"/>
    </source>
</evidence>
<keyword evidence="3 10" id="KW-0444">Lipid biosynthesis</keyword>